<dbReference type="InterPro" id="IPR008936">
    <property type="entry name" value="Rho_GTPase_activation_prot"/>
</dbReference>
<feature type="compositionally biased region" description="Polar residues" evidence="7">
    <location>
        <begin position="1050"/>
        <end position="1069"/>
    </location>
</feature>
<feature type="compositionally biased region" description="Polar residues" evidence="7">
    <location>
        <begin position="666"/>
        <end position="677"/>
    </location>
</feature>
<proteinExistence type="evidence at transcript level"/>
<dbReference type="InterPro" id="IPR027267">
    <property type="entry name" value="AH/BAR_dom_sf"/>
</dbReference>
<dbReference type="InterPro" id="IPR006600">
    <property type="entry name" value="HTH_CenpB_DNA-bd_dom"/>
</dbReference>
<dbReference type="InterPro" id="IPR054713">
    <property type="entry name" value="GMIP/FCHO2-like_FCH"/>
</dbReference>
<evidence type="ECO:0000256" key="2">
    <source>
        <dbReference type="ARBA" id="ARBA00022723"/>
    </source>
</evidence>
<feature type="domain" description="Rho-GAP" evidence="9">
    <location>
        <begin position="823"/>
        <end position="1032"/>
    </location>
</feature>
<dbReference type="SUPFAM" id="SSF57889">
    <property type="entry name" value="Cysteine-rich domain"/>
    <property type="match status" value="1"/>
</dbReference>
<dbReference type="Pfam" id="PF00130">
    <property type="entry name" value="C1_1"/>
    <property type="match status" value="1"/>
</dbReference>
<feature type="region of interest" description="Disordered" evidence="7">
    <location>
        <begin position="1396"/>
        <end position="1462"/>
    </location>
</feature>
<dbReference type="GO" id="GO:0003677">
    <property type="term" value="F:DNA binding"/>
    <property type="evidence" value="ECO:0007669"/>
    <property type="project" value="UniProtKB-KW"/>
</dbReference>
<dbReference type="Pfam" id="PF22699">
    <property type="entry name" value="GMIP-like_FCH"/>
    <property type="match status" value="1"/>
</dbReference>
<dbReference type="PROSITE" id="PS50081">
    <property type="entry name" value="ZF_DAG_PE_2"/>
    <property type="match status" value="1"/>
</dbReference>
<dbReference type="Gene3D" id="1.10.555.10">
    <property type="entry name" value="Rho GTPase activation protein"/>
    <property type="match status" value="1"/>
</dbReference>
<sequence length="1462" mass="165000">GVYNESACQERSHERLSDVLTLLKDVLAKYPPLHSPDILRAATNIIGKIKAYNYAGGKDGPTDFYAAIDQLALSFSSSSLKDFLKRDNVELVAKMGRPYALTSDLKIQILNYIIKMQELGFGLTVLQIRKIAHKIATTAGRGSYFNEDNESASKWWWVNFKKRYNLTLRVPENLAAYRASMANSHMISDFYSKLDSLMIQLGIKDMPGRLWNCDETGLSYVVKPNKVVTAIGKRYVYKRTYADRGETHTLLGCVCANGSWIPPLIIFKGVRWNDNLKADCLPNCMVKLSPKGWINSDLFLEWFKFFIDSITSERPVILFMDSHASRINMDFDDPDEDPEDDESYEKESDDFLEKSEKENSSIYNNYVEDVPHPSSPTILLEPEKPDFPPSSDELSKALLDIEDSVEISLTRTKVWAKYSKDILSYIERRAHLELEFCKQTSKLSSQTRTSILEGSYLPFQSVYVTALENDISFAQAESRENLRIAKKTYIQKQKDLEKYLKQQQEGKEDTTKFTIGKKKHQEDFKKSADESEEQYKLCVEEANVRQHEIQRVKADVLLDLRQLIYQCDKTMKSVTIAYFKMMEGLFNVLPTQYKTLAESSKGYEEGQQFAEFVRLQQSTLNQAMIPKYSFEKYKGEGVKSSIRQNQDVLAISSEDFSPAFMPITPRTLQRKNSTNLPDSERPTSPFGVVAKRPTWGTGKKESATDDTDSNTDRSMPGSPHDSPTNQRKQYNIPLSDDEQDVKEETKKSEPGPFRNQKLSLAAKMHKFRKLRAPARCKECDSYVYFNGAECEKCGLICHKKCLEKLAIKCGNKRLPRKMTTFGVDFQQHLLATKRTDIPYIIEKCINVIDENGLSVKGIYRVSGVKSKVEKLCQQFESGGDLVDLSNTPPHFVASVLKLYLRQLPEPLLTFKMYPLFIKLAKESMNLKLSPSDIDKMTEAECAQYEEIISQLHEIVKQLPSANYFTVEKLIRHLKRVADRSDDNQMGAANLSIVFGPTLLRPEGDSSSLAAVMDMGHQTKAVELLILNTSIFGIVNSSINNEVLKSISQKRNGIGSESSPNTSRQESVSSVGAEFTREIMSMVDTGLPKTDESQETSAIDLKRHMSLNEYHDPDRESDILGDLPSAHHNFVSKNNSQASTRSGQSTDTDYESAHEQLSSLESLLVGDSCGVHSSPDCTSKDENPEDDNAWMERFGKGLIVRQRSLSTNEIPSNLEHFKFPINANNRKNSMFTRLETTTYSFSLGGTQDNAEESSPSPNSPAWVKRDVKDKVSVRKLKPVTIKATVSQNSSPQSSPILLKTTPFVLQDIKGNKKEHKELIETTKAISDSSFLGMDEKDGLSPSLKVNISKLQSLGDQNSVSSNASMFLKQAPPTFPKPKKTLDKKSWTADLIKSKNQLSPDALQTGSLNDKTKRRDEDARVEDDNELNRNGTGNKSVKEILTKFETSTSRNVKTDKDGLTERYV</sequence>
<evidence type="ECO:0000256" key="6">
    <source>
        <dbReference type="ARBA" id="ARBA00023125"/>
    </source>
</evidence>
<dbReference type="OrthoDB" id="79452at2759"/>
<dbReference type="EMBL" id="HAAD01002112">
    <property type="protein sequence ID" value="CDG68344.1"/>
    <property type="molecule type" value="mRNA"/>
</dbReference>
<feature type="compositionally biased region" description="Acidic residues" evidence="7">
    <location>
        <begin position="330"/>
        <end position="344"/>
    </location>
</feature>
<accession>T2M8A4</accession>
<dbReference type="Pfam" id="PF03221">
    <property type="entry name" value="HTH_Tnp_Tc5"/>
    <property type="match status" value="1"/>
</dbReference>
<reference evidence="11" key="1">
    <citation type="journal article" date="2013" name="Genome Biol. Evol.">
        <title>Punctuated emergences of genetic and phenotypic innovations in eumetazoan, bilaterian, euteleostome, and hominidae ancestors.</title>
        <authorList>
            <person name="Wenger Y."/>
            <person name="Galliot B."/>
        </authorList>
    </citation>
    <scope>NUCLEOTIDE SEQUENCE</scope>
    <source>
        <tissue evidence="11">Whole animals</tissue>
    </source>
</reference>
<dbReference type="PANTHER" id="PTHR15228:SF25">
    <property type="entry name" value="F-BAR DOMAIN-CONTAINING PROTEIN"/>
    <property type="match status" value="1"/>
</dbReference>
<feature type="compositionally biased region" description="Polar residues" evidence="7">
    <location>
        <begin position="1130"/>
        <end position="1146"/>
    </location>
</feature>
<protein>
    <submittedName>
        <fullName evidence="11">Minor histocompatibility protein HA-1</fullName>
    </submittedName>
</protein>
<feature type="region of interest" description="Disordered" evidence="7">
    <location>
        <begin position="1050"/>
        <end position="1070"/>
    </location>
</feature>
<dbReference type="SUPFAM" id="SSF103657">
    <property type="entry name" value="BAR/IMD domain-like"/>
    <property type="match status" value="1"/>
</dbReference>
<dbReference type="InterPro" id="IPR004875">
    <property type="entry name" value="DDE_SF_endonuclease_dom"/>
</dbReference>
<keyword evidence="6" id="KW-0238">DNA-binding</keyword>
<evidence type="ECO:0000259" key="10">
    <source>
        <dbReference type="PROSITE" id="PS51253"/>
    </source>
</evidence>
<dbReference type="Pfam" id="PF00620">
    <property type="entry name" value="RhoGAP"/>
    <property type="match status" value="1"/>
</dbReference>
<dbReference type="SMART" id="SM00324">
    <property type="entry name" value="RhoGAP"/>
    <property type="match status" value="1"/>
</dbReference>
<keyword evidence="3" id="KW-0863">Zinc-finger</keyword>
<feature type="domain" description="Phorbol-ester/DAG-type" evidence="8">
    <location>
        <begin position="764"/>
        <end position="809"/>
    </location>
</feature>
<keyword evidence="2" id="KW-0479">Metal-binding</keyword>
<name>T2M8A4_HYDVU</name>
<dbReference type="GO" id="GO:0007165">
    <property type="term" value="P:signal transduction"/>
    <property type="evidence" value="ECO:0007669"/>
    <property type="project" value="InterPro"/>
</dbReference>
<gene>
    <name evidence="11" type="primary">HMHA1</name>
</gene>
<evidence type="ECO:0000256" key="4">
    <source>
        <dbReference type="ARBA" id="ARBA00022833"/>
    </source>
</evidence>
<dbReference type="InterPro" id="IPR057028">
    <property type="entry name" value="RHG29_45_N"/>
</dbReference>
<feature type="compositionally biased region" description="Basic and acidic residues" evidence="7">
    <location>
        <begin position="345"/>
        <end position="354"/>
    </location>
</feature>
<dbReference type="PROSITE" id="PS50238">
    <property type="entry name" value="RHOGAP"/>
    <property type="match status" value="1"/>
</dbReference>
<dbReference type="InterPro" id="IPR046349">
    <property type="entry name" value="C1-like_sf"/>
</dbReference>
<feature type="compositionally biased region" description="Polar residues" evidence="7">
    <location>
        <begin position="1396"/>
        <end position="1407"/>
    </location>
</feature>
<feature type="region of interest" description="Disordered" evidence="7">
    <location>
        <begin position="1110"/>
        <end position="1155"/>
    </location>
</feature>
<evidence type="ECO:0000259" key="8">
    <source>
        <dbReference type="PROSITE" id="PS50081"/>
    </source>
</evidence>
<evidence type="ECO:0000256" key="1">
    <source>
        <dbReference type="ARBA" id="ARBA00022468"/>
    </source>
</evidence>
<dbReference type="InterPro" id="IPR002219">
    <property type="entry name" value="PKC_DAG/PE"/>
</dbReference>
<feature type="region of interest" description="Disordered" evidence="7">
    <location>
        <begin position="329"/>
        <end position="354"/>
    </location>
</feature>
<feature type="non-terminal residue" evidence="11">
    <location>
        <position position="1"/>
    </location>
</feature>
<feature type="domain" description="HTH CENPB-type" evidence="10">
    <location>
        <begin position="93"/>
        <end position="170"/>
    </location>
</feature>
<keyword evidence="4" id="KW-0862">Zinc</keyword>
<dbReference type="SMART" id="SM00109">
    <property type="entry name" value="C1"/>
    <property type="match status" value="1"/>
</dbReference>
<dbReference type="CDD" id="cd20816">
    <property type="entry name" value="C1_GMIP-like"/>
    <property type="match status" value="1"/>
</dbReference>
<keyword evidence="5" id="KW-0175">Coiled coil</keyword>
<dbReference type="PANTHER" id="PTHR15228">
    <property type="entry name" value="SPERMATHECAL PHYSIOLOGY VARIANT"/>
    <property type="match status" value="1"/>
</dbReference>
<dbReference type="GO" id="GO:0008270">
    <property type="term" value="F:zinc ion binding"/>
    <property type="evidence" value="ECO:0007669"/>
    <property type="project" value="UniProtKB-KW"/>
</dbReference>
<dbReference type="Gene3D" id="1.20.1270.60">
    <property type="entry name" value="Arfaptin homology (AH) domain/BAR domain"/>
    <property type="match status" value="2"/>
</dbReference>
<dbReference type="InterPro" id="IPR051025">
    <property type="entry name" value="RhoGAP"/>
</dbReference>
<evidence type="ECO:0000256" key="3">
    <source>
        <dbReference type="ARBA" id="ARBA00022771"/>
    </source>
</evidence>
<dbReference type="SUPFAM" id="SSF48350">
    <property type="entry name" value="GTPase activation domain, GAP"/>
    <property type="match status" value="1"/>
</dbReference>
<dbReference type="GO" id="GO:0051056">
    <property type="term" value="P:regulation of small GTPase mediated signal transduction"/>
    <property type="evidence" value="ECO:0007669"/>
    <property type="project" value="UniProtKB-ARBA"/>
</dbReference>
<feature type="region of interest" description="Disordered" evidence="7">
    <location>
        <begin position="660"/>
        <end position="757"/>
    </location>
</feature>
<dbReference type="PROSITE" id="PS00479">
    <property type="entry name" value="ZF_DAG_PE_1"/>
    <property type="match status" value="1"/>
</dbReference>
<dbReference type="InterPro" id="IPR000198">
    <property type="entry name" value="RhoGAP_dom"/>
</dbReference>
<feature type="compositionally biased region" description="Low complexity" evidence="7">
    <location>
        <begin position="1251"/>
        <end position="1260"/>
    </location>
</feature>
<evidence type="ECO:0000256" key="5">
    <source>
        <dbReference type="ARBA" id="ARBA00023054"/>
    </source>
</evidence>
<feature type="region of interest" description="Disordered" evidence="7">
    <location>
        <begin position="1242"/>
        <end position="1265"/>
    </location>
</feature>
<dbReference type="Gene3D" id="3.30.60.20">
    <property type="match status" value="1"/>
</dbReference>
<dbReference type="Pfam" id="PF24235">
    <property type="entry name" value="RHG29_45_N"/>
    <property type="match status" value="1"/>
</dbReference>
<evidence type="ECO:0000256" key="7">
    <source>
        <dbReference type="SAM" id="MobiDB-lite"/>
    </source>
</evidence>
<organism evidence="11">
    <name type="scientific">Hydra vulgaris</name>
    <name type="common">Hydra</name>
    <name type="synonym">Hydra attenuata</name>
    <dbReference type="NCBI Taxonomy" id="6087"/>
    <lineage>
        <taxon>Eukaryota</taxon>
        <taxon>Metazoa</taxon>
        <taxon>Cnidaria</taxon>
        <taxon>Hydrozoa</taxon>
        <taxon>Hydroidolina</taxon>
        <taxon>Anthoathecata</taxon>
        <taxon>Aplanulata</taxon>
        <taxon>Hydridae</taxon>
        <taxon>Hydra</taxon>
    </lineage>
</organism>
<evidence type="ECO:0000313" key="11">
    <source>
        <dbReference type="EMBL" id="CDG68344.1"/>
    </source>
</evidence>
<dbReference type="GO" id="GO:0005096">
    <property type="term" value="F:GTPase activator activity"/>
    <property type="evidence" value="ECO:0007669"/>
    <property type="project" value="UniProtKB-KW"/>
</dbReference>
<keyword evidence="1" id="KW-0343">GTPase activation</keyword>
<dbReference type="Pfam" id="PF03184">
    <property type="entry name" value="DDE_1"/>
    <property type="match status" value="1"/>
</dbReference>
<evidence type="ECO:0000259" key="9">
    <source>
        <dbReference type="PROSITE" id="PS50238"/>
    </source>
</evidence>
<dbReference type="PROSITE" id="PS51253">
    <property type="entry name" value="HTH_CENPB"/>
    <property type="match status" value="1"/>
</dbReference>
<feature type="compositionally biased region" description="Basic and acidic residues" evidence="7">
    <location>
        <begin position="1450"/>
        <end position="1462"/>
    </location>
</feature>